<keyword evidence="6" id="KW-1185">Reference proteome</keyword>
<organism evidence="5 6">
    <name type="scientific">Datura stramonium</name>
    <name type="common">Jimsonweed</name>
    <name type="synonym">Common thornapple</name>
    <dbReference type="NCBI Taxonomy" id="4076"/>
    <lineage>
        <taxon>Eukaryota</taxon>
        <taxon>Viridiplantae</taxon>
        <taxon>Streptophyta</taxon>
        <taxon>Embryophyta</taxon>
        <taxon>Tracheophyta</taxon>
        <taxon>Spermatophyta</taxon>
        <taxon>Magnoliopsida</taxon>
        <taxon>eudicotyledons</taxon>
        <taxon>Gunneridae</taxon>
        <taxon>Pentapetalae</taxon>
        <taxon>asterids</taxon>
        <taxon>lamiids</taxon>
        <taxon>Solanales</taxon>
        <taxon>Solanaceae</taxon>
        <taxon>Solanoideae</taxon>
        <taxon>Datureae</taxon>
        <taxon>Datura</taxon>
    </lineage>
</organism>
<reference evidence="5 6" key="1">
    <citation type="journal article" date="2021" name="BMC Genomics">
        <title>Datura genome reveals duplications of psychoactive alkaloid biosynthetic genes and high mutation rate following tissue culture.</title>
        <authorList>
            <person name="Rajewski A."/>
            <person name="Carter-House D."/>
            <person name="Stajich J."/>
            <person name="Litt A."/>
        </authorList>
    </citation>
    <scope>NUCLEOTIDE SEQUENCE [LARGE SCALE GENOMIC DNA]</scope>
    <source>
        <strain evidence="5">AR-01</strain>
    </source>
</reference>
<dbReference type="InterPro" id="IPR025829">
    <property type="entry name" value="Zn_knuckle_CX2CX3GHX4C"/>
</dbReference>
<sequence length="170" mass="18783">MGACPVAFFADQPSSLLNCIMPSTTKVRWNDFECHDFGDDEYAIPKFMPTQSGNTHDEDSKIKNLIHTSDLSKHSGFGRGGMEWKKPPPGYVCHRCNVPGQFIQHCPTNGDPNYDIKKMMLMATPSGINAGVLKPGFPKEVEGLSSSSSRRVIPPELHCPLCKGLMKMQL</sequence>
<keyword evidence="3" id="KW-0862">Zinc</keyword>
<dbReference type="PANTHER" id="PTHR15439:SF24">
    <property type="entry name" value="DWNN DOMAIN-CONTAINING PROTEIN"/>
    <property type="match status" value="1"/>
</dbReference>
<accession>A0ABS8TCU4</accession>
<evidence type="ECO:0000256" key="2">
    <source>
        <dbReference type="ARBA" id="ARBA00022771"/>
    </source>
</evidence>
<gene>
    <name evidence="5" type="primary">RBBP6_1</name>
    <name evidence="5" type="ORF">HAX54_008068</name>
</gene>
<dbReference type="Pfam" id="PF13696">
    <property type="entry name" value="zf-CCHC_2"/>
    <property type="match status" value="1"/>
</dbReference>
<keyword evidence="1" id="KW-0479">Metal-binding</keyword>
<evidence type="ECO:0000256" key="1">
    <source>
        <dbReference type="ARBA" id="ARBA00022723"/>
    </source>
</evidence>
<dbReference type="Gene3D" id="4.10.60.10">
    <property type="entry name" value="Zinc finger, CCHC-type"/>
    <property type="match status" value="1"/>
</dbReference>
<dbReference type="EMBL" id="JACEIK010001416">
    <property type="protein sequence ID" value="MCD7469212.1"/>
    <property type="molecule type" value="Genomic_DNA"/>
</dbReference>
<evidence type="ECO:0000313" key="5">
    <source>
        <dbReference type="EMBL" id="MCD7469212.1"/>
    </source>
</evidence>
<evidence type="ECO:0000259" key="4">
    <source>
        <dbReference type="Pfam" id="PF13696"/>
    </source>
</evidence>
<name>A0ABS8TCU4_DATST</name>
<dbReference type="Proteomes" id="UP000823775">
    <property type="component" value="Unassembled WGS sequence"/>
</dbReference>
<feature type="domain" description="Zinc knuckle CX2CX3GHX4C" evidence="4">
    <location>
        <begin position="88"/>
        <end position="108"/>
    </location>
</feature>
<comment type="caution">
    <text evidence="5">The sequence shown here is derived from an EMBL/GenBank/DDBJ whole genome shotgun (WGS) entry which is preliminary data.</text>
</comment>
<keyword evidence="2" id="KW-0863">Zinc-finger</keyword>
<proteinExistence type="predicted"/>
<protein>
    <submittedName>
        <fullName evidence="5">E3 ubiquitin-protein ligase rbbp6</fullName>
    </submittedName>
</protein>
<dbReference type="InterPro" id="IPR033489">
    <property type="entry name" value="RBBP6"/>
</dbReference>
<evidence type="ECO:0000313" key="6">
    <source>
        <dbReference type="Proteomes" id="UP000823775"/>
    </source>
</evidence>
<evidence type="ECO:0000256" key="3">
    <source>
        <dbReference type="ARBA" id="ARBA00022833"/>
    </source>
</evidence>
<dbReference type="PANTHER" id="PTHR15439">
    <property type="entry name" value="RETINOBLASTOMA-BINDING PROTEIN 6"/>
    <property type="match status" value="1"/>
</dbReference>